<evidence type="ECO:0000313" key="3">
    <source>
        <dbReference type="EMBL" id="BCJ86171.1"/>
    </source>
</evidence>
<name>A0A7I8DE56_9BACL</name>
<keyword evidence="2" id="KW-0460">Magnesium</keyword>
<dbReference type="KEGG" id="eff:skT53_11560"/>
<keyword evidence="1" id="KW-0378">Hydrolase</keyword>
<evidence type="ECO:0000313" key="4">
    <source>
        <dbReference type="Proteomes" id="UP000593802"/>
    </source>
</evidence>
<dbReference type="GO" id="GO:0016787">
    <property type="term" value="F:hydrolase activity"/>
    <property type="evidence" value="ECO:0007669"/>
    <property type="project" value="UniProtKB-KW"/>
</dbReference>
<gene>
    <name evidence="3" type="ORF">skT53_11560</name>
</gene>
<sequence>MLSQHILFDLDDTLIHCNKHFTLTRELFLDLMMSLFQDFPVERSLIDKTQEKIDMAGVEKWGLGKNRFPDSLVQTYRLMCQKYGKIPEQKEEARILELGHSVYDFDIELYPYAMNTLEKLIKQGHDLYLYTGGDFQIQTQKVLEAGLDVIFPEQKRFIYEHKNTKVLRHILTRYNFHPQKTWMVGNSARSDIRPALETGIHAIHIPDEFGWKYDRVELDVPAKGEFHVLRSIADVPDVIAEIAGRGANQRREQMG</sequence>
<dbReference type="InterPro" id="IPR023198">
    <property type="entry name" value="PGP-like_dom2"/>
</dbReference>
<organism evidence="3 4">
    <name type="scientific">Effusibacillus dendaii</name>
    <dbReference type="NCBI Taxonomy" id="2743772"/>
    <lineage>
        <taxon>Bacteria</taxon>
        <taxon>Bacillati</taxon>
        <taxon>Bacillota</taxon>
        <taxon>Bacilli</taxon>
        <taxon>Bacillales</taxon>
        <taxon>Alicyclobacillaceae</taxon>
        <taxon>Effusibacillus</taxon>
    </lineage>
</organism>
<dbReference type="Gene3D" id="3.40.50.1000">
    <property type="entry name" value="HAD superfamily/HAD-like"/>
    <property type="match status" value="1"/>
</dbReference>
<evidence type="ECO:0000256" key="1">
    <source>
        <dbReference type="ARBA" id="ARBA00022801"/>
    </source>
</evidence>
<dbReference type="InterPro" id="IPR036412">
    <property type="entry name" value="HAD-like_sf"/>
</dbReference>
<proteinExistence type="predicted"/>
<dbReference type="Gene3D" id="1.10.150.240">
    <property type="entry name" value="Putative phosphatase, domain 2"/>
    <property type="match status" value="1"/>
</dbReference>
<protein>
    <submittedName>
        <fullName evidence="3">Haloacid dehalogenase</fullName>
    </submittedName>
</protein>
<dbReference type="SFLD" id="SFLDS00003">
    <property type="entry name" value="Haloacid_Dehalogenase"/>
    <property type="match status" value="1"/>
</dbReference>
<dbReference type="Pfam" id="PF00702">
    <property type="entry name" value="Hydrolase"/>
    <property type="match status" value="1"/>
</dbReference>
<dbReference type="Proteomes" id="UP000593802">
    <property type="component" value="Chromosome"/>
</dbReference>
<accession>A0A7I8DE56</accession>
<evidence type="ECO:0000256" key="2">
    <source>
        <dbReference type="ARBA" id="ARBA00022842"/>
    </source>
</evidence>
<dbReference type="InterPro" id="IPR023214">
    <property type="entry name" value="HAD_sf"/>
</dbReference>
<dbReference type="SFLD" id="SFLDG01129">
    <property type="entry name" value="C1.5:_HAD__Beta-PGM__Phosphata"/>
    <property type="match status" value="1"/>
</dbReference>
<dbReference type="AlphaFoldDB" id="A0A7I8DE56"/>
<dbReference type="EMBL" id="AP023366">
    <property type="protein sequence ID" value="BCJ86171.1"/>
    <property type="molecule type" value="Genomic_DNA"/>
</dbReference>
<keyword evidence="4" id="KW-1185">Reference proteome</keyword>
<dbReference type="InterPro" id="IPR051400">
    <property type="entry name" value="HAD-like_hydrolase"/>
</dbReference>
<dbReference type="SUPFAM" id="SSF56784">
    <property type="entry name" value="HAD-like"/>
    <property type="match status" value="1"/>
</dbReference>
<reference evidence="3 4" key="1">
    <citation type="submission" date="2020-08" db="EMBL/GenBank/DDBJ databases">
        <title>Complete Genome Sequence of Effusibacillus dendaii Strain skT53, Isolated from Farmland soil.</title>
        <authorList>
            <person name="Konishi T."/>
            <person name="Kawasaki H."/>
        </authorList>
    </citation>
    <scope>NUCLEOTIDE SEQUENCE [LARGE SCALE GENOMIC DNA]</scope>
    <source>
        <strain evidence="4">skT53</strain>
    </source>
</reference>
<dbReference type="PANTHER" id="PTHR46470">
    <property type="entry name" value="N-ACYLNEURAMINATE-9-PHOSPHATASE"/>
    <property type="match status" value="1"/>
</dbReference>